<organism evidence="2 3">
    <name type="scientific">Streptomyces afghaniensis 772</name>
    <dbReference type="NCBI Taxonomy" id="1283301"/>
    <lineage>
        <taxon>Bacteria</taxon>
        <taxon>Bacillati</taxon>
        <taxon>Actinomycetota</taxon>
        <taxon>Actinomycetes</taxon>
        <taxon>Kitasatosporales</taxon>
        <taxon>Streptomycetaceae</taxon>
        <taxon>Streptomyces</taxon>
    </lineage>
</organism>
<feature type="region of interest" description="Disordered" evidence="1">
    <location>
        <begin position="1"/>
        <end position="24"/>
    </location>
</feature>
<dbReference type="EMBL" id="AOPY01001359">
    <property type="protein sequence ID" value="EPJ40723.1"/>
    <property type="molecule type" value="Genomic_DNA"/>
</dbReference>
<protein>
    <submittedName>
        <fullName evidence="2">Uncharacterized protein</fullName>
    </submittedName>
</protein>
<comment type="caution">
    <text evidence="2">The sequence shown here is derived from an EMBL/GenBank/DDBJ whole genome shotgun (WGS) entry which is preliminary data.</text>
</comment>
<evidence type="ECO:0000256" key="1">
    <source>
        <dbReference type="SAM" id="MobiDB-lite"/>
    </source>
</evidence>
<dbReference type="AlphaFoldDB" id="S4MMC4"/>
<keyword evidence="3" id="KW-1185">Reference proteome</keyword>
<evidence type="ECO:0000313" key="2">
    <source>
        <dbReference type="EMBL" id="EPJ40723.1"/>
    </source>
</evidence>
<reference evidence="2 3" key="1">
    <citation type="submission" date="2013-02" db="EMBL/GenBank/DDBJ databases">
        <title>Draft Genome Sequence of Streptomyces afghaniensis, Which Produces Compounds of the Julimycin B-Complex.</title>
        <authorList>
            <person name="Gruening B.A."/>
            <person name="Praeg A."/>
            <person name="Erxleben A."/>
            <person name="Guenther S."/>
            <person name="Fiedler H.-P."/>
            <person name="Goodfellow M."/>
            <person name="Mueller M."/>
        </authorList>
    </citation>
    <scope>NUCLEOTIDE SEQUENCE [LARGE SCALE GENOMIC DNA]</scope>
    <source>
        <strain evidence="2 3">772</strain>
    </source>
</reference>
<dbReference type="HOGENOM" id="CLU_2958604_0_0_11"/>
<sequence>MGLRRAAHGQTRRRAAGGDGHRETPSLRRLVLWRDLLLARNNCRVKRGANIFSQEPSSP</sequence>
<gene>
    <name evidence="2" type="ORF">STAFG_2228</name>
</gene>
<dbReference type="Proteomes" id="UP000015001">
    <property type="component" value="Unassembled WGS sequence"/>
</dbReference>
<accession>S4MMC4</accession>
<proteinExistence type="predicted"/>
<evidence type="ECO:0000313" key="3">
    <source>
        <dbReference type="Proteomes" id="UP000015001"/>
    </source>
</evidence>
<name>S4MMC4_9ACTN</name>
<feature type="compositionally biased region" description="Basic residues" evidence="1">
    <location>
        <begin position="1"/>
        <end position="15"/>
    </location>
</feature>